<dbReference type="InterPro" id="IPR050361">
    <property type="entry name" value="MPP/UQCRC_Complex"/>
</dbReference>
<dbReference type="KEGG" id="bbes:BESB_036830"/>
<dbReference type="InterPro" id="IPR001431">
    <property type="entry name" value="Pept_M16_Zn_BS"/>
</dbReference>
<feature type="domain" description="Peptidase M16 N-terminal" evidence="10">
    <location>
        <begin position="87"/>
        <end position="235"/>
    </location>
</feature>
<dbReference type="FunFam" id="3.30.830.10:FF:000002">
    <property type="entry name" value="Mitochondrial-processing peptidase subunit beta"/>
    <property type="match status" value="1"/>
</dbReference>
<evidence type="ECO:0000313" key="12">
    <source>
        <dbReference type="EMBL" id="PFH37225.1"/>
    </source>
</evidence>
<comment type="caution">
    <text evidence="12">The sequence shown here is derived from an EMBL/GenBank/DDBJ whole genome shotgun (WGS) entry which is preliminary data.</text>
</comment>
<evidence type="ECO:0000256" key="8">
    <source>
        <dbReference type="ARBA" id="ARBA00023128"/>
    </source>
</evidence>
<keyword evidence="5" id="KW-0378">Hydrolase</keyword>
<dbReference type="VEuPathDB" id="ToxoDB:BESB_036830"/>
<dbReference type="Pfam" id="PF00675">
    <property type="entry name" value="Peptidase_M16"/>
    <property type="match status" value="1"/>
</dbReference>
<dbReference type="GO" id="GO:0046872">
    <property type="term" value="F:metal ion binding"/>
    <property type="evidence" value="ECO:0007669"/>
    <property type="project" value="UniProtKB-KW"/>
</dbReference>
<keyword evidence="6" id="KW-0862">Zinc</keyword>
<evidence type="ECO:0000256" key="7">
    <source>
        <dbReference type="ARBA" id="ARBA00023049"/>
    </source>
</evidence>
<dbReference type="OrthoDB" id="10251424at2759"/>
<dbReference type="Pfam" id="PF05193">
    <property type="entry name" value="Peptidase_M16_C"/>
    <property type="match status" value="1"/>
</dbReference>
<dbReference type="SUPFAM" id="SSF63411">
    <property type="entry name" value="LuxS/MPP-like metallohydrolase"/>
    <property type="match status" value="2"/>
</dbReference>
<dbReference type="GeneID" id="40308664"/>
<dbReference type="PANTHER" id="PTHR11851:SF149">
    <property type="entry name" value="GH01077P"/>
    <property type="match status" value="1"/>
</dbReference>
<dbReference type="RefSeq" id="XP_029221234.1">
    <property type="nucleotide sequence ID" value="XM_029362269.1"/>
</dbReference>
<proteinExistence type="inferred from homology"/>
<keyword evidence="7" id="KW-0482">Metalloprotease</keyword>
<keyword evidence="3" id="KW-0645">Protease</keyword>
<comment type="subcellular location">
    <subcellularLocation>
        <location evidence="2">Mitochondrion</location>
    </subcellularLocation>
</comment>
<dbReference type="GO" id="GO:0004222">
    <property type="term" value="F:metalloendopeptidase activity"/>
    <property type="evidence" value="ECO:0007669"/>
    <property type="project" value="InterPro"/>
</dbReference>
<evidence type="ECO:0000259" key="11">
    <source>
        <dbReference type="Pfam" id="PF05193"/>
    </source>
</evidence>
<keyword evidence="13" id="KW-1185">Reference proteome</keyword>
<keyword evidence="4" id="KW-0479">Metal-binding</keyword>
<dbReference type="Proteomes" id="UP000224006">
    <property type="component" value="Chromosome II"/>
</dbReference>
<evidence type="ECO:0000313" key="13">
    <source>
        <dbReference type="Proteomes" id="UP000224006"/>
    </source>
</evidence>
<evidence type="ECO:0000256" key="6">
    <source>
        <dbReference type="ARBA" id="ARBA00022833"/>
    </source>
</evidence>
<dbReference type="GO" id="GO:0005739">
    <property type="term" value="C:mitochondrion"/>
    <property type="evidence" value="ECO:0007669"/>
    <property type="project" value="UniProtKB-SubCell"/>
</dbReference>
<dbReference type="EMBL" id="NWUJ01000002">
    <property type="protein sequence ID" value="PFH37225.1"/>
    <property type="molecule type" value="Genomic_DNA"/>
</dbReference>
<sequence>MLRLLSRAVAAGSGNSVASAIASKRVGASLSSAQLLCTRSLVTSSGALAAAGSSDVSPLARCPDVSIPREAFNQAPTITTTLPNGIRVATQRLPFHQTATVGVWIDSGSRYDTKETNGAAHFLEHMTFKGTKRRSRIQLEQEIENMGAHLNAYTSREQTVYYAKAFKKDIPQCMDVLSDILLNSTISEEAVQMEKHVILREMEEVEKQTEEVIFDRLHTTAFRDSPLGYTILGPEENIRRMTREHIVDYIRRNYTSDRMVIAAAGDVDHKELVAMAEKHFAAVPQAKRSKIRLPEEKPFFCGSELLHRNDDMGPIAHVAVGFEGVPWKSPDAVTFMLMQAIIGSYRKHDEGIVPGKVSANTTVRNVCNKMMVGCADMFSAFNTCYSDTGLFGFYAQCDEVALEHCVMELMFGITSLSYAVTDEEVERAKAQLKTQLLGHLDSTTAVAEDIGRQMLAYGRRMPVAEFLKRLEVIDAEEVKRVAWKYLHDAEVAVAGLGPLFGMPQLIQVRRSTFWLRY</sequence>
<evidence type="ECO:0000256" key="4">
    <source>
        <dbReference type="ARBA" id="ARBA00022723"/>
    </source>
</evidence>
<evidence type="ECO:0000256" key="9">
    <source>
        <dbReference type="RuleBase" id="RU004447"/>
    </source>
</evidence>
<organism evidence="12 13">
    <name type="scientific">Besnoitia besnoiti</name>
    <name type="common">Apicomplexan protozoan</name>
    <dbReference type="NCBI Taxonomy" id="94643"/>
    <lineage>
        <taxon>Eukaryota</taxon>
        <taxon>Sar</taxon>
        <taxon>Alveolata</taxon>
        <taxon>Apicomplexa</taxon>
        <taxon>Conoidasida</taxon>
        <taxon>Coccidia</taxon>
        <taxon>Eucoccidiorida</taxon>
        <taxon>Eimeriorina</taxon>
        <taxon>Sarcocystidae</taxon>
        <taxon>Besnoitia</taxon>
    </lineage>
</organism>
<dbReference type="InterPro" id="IPR011765">
    <property type="entry name" value="Pept_M16_N"/>
</dbReference>
<comment type="cofactor">
    <cofactor evidence="1">
        <name>Zn(2+)</name>
        <dbReference type="ChEBI" id="CHEBI:29105"/>
    </cofactor>
</comment>
<evidence type="ECO:0000256" key="1">
    <source>
        <dbReference type="ARBA" id="ARBA00001947"/>
    </source>
</evidence>
<dbReference type="STRING" id="94643.A0A2A9MGX9"/>
<name>A0A2A9MGX9_BESBE</name>
<dbReference type="PANTHER" id="PTHR11851">
    <property type="entry name" value="METALLOPROTEASE"/>
    <property type="match status" value="1"/>
</dbReference>
<gene>
    <name evidence="12" type="ORF">BESB_036830</name>
</gene>
<accession>A0A2A9MGX9</accession>
<dbReference type="InterPro" id="IPR007863">
    <property type="entry name" value="Peptidase_M16_C"/>
</dbReference>
<feature type="domain" description="Peptidase M16 C-terminal" evidence="11">
    <location>
        <begin position="241"/>
        <end position="432"/>
    </location>
</feature>
<evidence type="ECO:0000256" key="3">
    <source>
        <dbReference type="ARBA" id="ARBA00022670"/>
    </source>
</evidence>
<dbReference type="PROSITE" id="PS00143">
    <property type="entry name" value="INSULINASE"/>
    <property type="match status" value="1"/>
</dbReference>
<protein>
    <submittedName>
        <fullName evidence="12">Putative peptidase M16 family protein</fullName>
    </submittedName>
</protein>
<dbReference type="AlphaFoldDB" id="A0A2A9MGX9"/>
<dbReference type="Gene3D" id="3.30.830.10">
    <property type="entry name" value="Metalloenzyme, LuxS/M16 peptidase-like"/>
    <property type="match status" value="2"/>
</dbReference>
<comment type="similarity">
    <text evidence="9">Belongs to the peptidase M16 family.</text>
</comment>
<keyword evidence="8" id="KW-0496">Mitochondrion</keyword>
<dbReference type="GO" id="GO:0006508">
    <property type="term" value="P:proteolysis"/>
    <property type="evidence" value="ECO:0007669"/>
    <property type="project" value="UniProtKB-KW"/>
</dbReference>
<evidence type="ECO:0000259" key="10">
    <source>
        <dbReference type="Pfam" id="PF00675"/>
    </source>
</evidence>
<dbReference type="InterPro" id="IPR011249">
    <property type="entry name" value="Metalloenz_LuxS/M16"/>
</dbReference>
<reference evidence="12 13" key="1">
    <citation type="submission" date="2017-09" db="EMBL/GenBank/DDBJ databases">
        <title>Genome sequencing of Besnoitia besnoiti strain Bb-Ger1.</title>
        <authorList>
            <person name="Schares G."/>
            <person name="Venepally P."/>
            <person name="Lorenzi H.A."/>
        </authorList>
    </citation>
    <scope>NUCLEOTIDE SEQUENCE [LARGE SCALE GENOMIC DNA]</scope>
    <source>
        <strain evidence="12 13">Bb-Ger1</strain>
    </source>
</reference>
<evidence type="ECO:0000256" key="5">
    <source>
        <dbReference type="ARBA" id="ARBA00022801"/>
    </source>
</evidence>
<evidence type="ECO:0000256" key="2">
    <source>
        <dbReference type="ARBA" id="ARBA00004173"/>
    </source>
</evidence>